<dbReference type="InterPro" id="IPR012318">
    <property type="entry name" value="HTH_CRP"/>
</dbReference>
<dbReference type="SUPFAM" id="SSF46785">
    <property type="entry name" value="Winged helix' DNA-binding domain"/>
    <property type="match status" value="1"/>
</dbReference>
<dbReference type="PANTHER" id="PTHR33154">
    <property type="entry name" value="TRANSCRIPTIONAL REGULATOR, ARSR FAMILY"/>
    <property type="match status" value="1"/>
</dbReference>
<evidence type="ECO:0000313" key="6">
    <source>
        <dbReference type="Proteomes" id="UP000006272"/>
    </source>
</evidence>
<dbReference type="InterPro" id="IPR036390">
    <property type="entry name" value="WH_DNA-bd_sf"/>
</dbReference>
<dbReference type="Gene3D" id="1.10.10.10">
    <property type="entry name" value="Winged helix-like DNA-binding domain superfamily/Winged helix DNA-binding domain"/>
    <property type="match status" value="1"/>
</dbReference>
<dbReference type="SMART" id="SM00418">
    <property type="entry name" value="HTH_ARSR"/>
    <property type="match status" value="1"/>
</dbReference>
<evidence type="ECO:0000256" key="1">
    <source>
        <dbReference type="ARBA" id="ARBA00023015"/>
    </source>
</evidence>
<dbReference type="EMBL" id="ALAO01000129">
    <property type="protein sequence ID" value="EKO39591.1"/>
    <property type="molecule type" value="Genomic_DNA"/>
</dbReference>
<proteinExistence type="predicted"/>
<evidence type="ECO:0000256" key="3">
    <source>
        <dbReference type="ARBA" id="ARBA00023163"/>
    </source>
</evidence>
<dbReference type="InterPro" id="IPR036388">
    <property type="entry name" value="WH-like_DNA-bd_sf"/>
</dbReference>
<dbReference type="PROSITE" id="PS50987">
    <property type="entry name" value="HTH_ARSR_2"/>
    <property type="match status" value="1"/>
</dbReference>
<keyword evidence="2" id="KW-0238">DNA-binding</keyword>
<dbReference type="CDD" id="cd00090">
    <property type="entry name" value="HTH_ARSR"/>
    <property type="match status" value="1"/>
</dbReference>
<dbReference type="SMART" id="SM00419">
    <property type="entry name" value="HTH_CRP"/>
    <property type="match status" value="1"/>
</dbReference>
<dbReference type="InterPro" id="IPR001845">
    <property type="entry name" value="HTH_ArsR_DNA-bd_dom"/>
</dbReference>
<name>K6GRL2_9BACT</name>
<dbReference type="Pfam" id="PF01022">
    <property type="entry name" value="HTH_5"/>
    <property type="match status" value="1"/>
</dbReference>
<dbReference type="GO" id="GO:0003700">
    <property type="term" value="F:DNA-binding transcription factor activity"/>
    <property type="evidence" value="ECO:0007669"/>
    <property type="project" value="InterPro"/>
</dbReference>
<dbReference type="PATRIC" id="fig|1206767.3.peg.1664"/>
<keyword evidence="1" id="KW-0805">Transcription regulation</keyword>
<organism evidence="5 6">
    <name type="scientific">Solidesulfovibrio magneticus str. Maddingley MBC34</name>
    <dbReference type="NCBI Taxonomy" id="1206767"/>
    <lineage>
        <taxon>Bacteria</taxon>
        <taxon>Pseudomonadati</taxon>
        <taxon>Thermodesulfobacteriota</taxon>
        <taxon>Desulfovibrionia</taxon>
        <taxon>Desulfovibrionales</taxon>
        <taxon>Desulfovibrionaceae</taxon>
        <taxon>Solidesulfovibrio</taxon>
    </lineage>
</organism>
<dbReference type="Proteomes" id="UP000006272">
    <property type="component" value="Unassembled WGS sequence"/>
</dbReference>
<accession>K6GRL2</accession>
<keyword evidence="3" id="KW-0804">Transcription</keyword>
<dbReference type="GO" id="GO:0003677">
    <property type="term" value="F:DNA binding"/>
    <property type="evidence" value="ECO:0007669"/>
    <property type="project" value="UniProtKB-KW"/>
</dbReference>
<evidence type="ECO:0000256" key="2">
    <source>
        <dbReference type="ARBA" id="ARBA00023125"/>
    </source>
</evidence>
<gene>
    <name evidence="5" type="ORF">B193_1698</name>
</gene>
<comment type="caution">
    <text evidence="5">The sequence shown here is derived from an EMBL/GenBank/DDBJ whole genome shotgun (WGS) entry which is preliminary data.</text>
</comment>
<feature type="domain" description="HTH arsR-type" evidence="4">
    <location>
        <begin position="8"/>
        <end position="109"/>
    </location>
</feature>
<dbReference type="AlphaFoldDB" id="K6GRL2"/>
<dbReference type="InterPro" id="IPR051081">
    <property type="entry name" value="HTH_MetalResp_TranReg"/>
</dbReference>
<dbReference type="PANTHER" id="PTHR33154:SF33">
    <property type="entry name" value="TRANSCRIPTIONAL REPRESSOR SDPR"/>
    <property type="match status" value="1"/>
</dbReference>
<evidence type="ECO:0000259" key="4">
    <source>
        <dbReference type="PROSITE" id="PS50987"/>
    </source>
</evidence>
<protein>
    <submittedName>
        <fullName evidence="5">Putative transcriptional regulator</fullName>
    </submittedName>
</protein>
<reference evidence="5 6" key="1">
    <citation type="submission" date="2012-07" db="EMBL/GenBank/DDBJ databases">
        <title>Draft genome sequence of Desulfovibrio magneticus str. Maddingley MBC34 obtained from a metagenomic sequence of a methanogenic enrichment isolated from coal-seam formation water in Victoria, Australia.</title>
        <authorList>
            <person name="Greenfield P."/>
            <person name="Hendry P."/>
            <person name="Li D."/>
            <person name="Rosewarne C.P."/>
            <person name="Tran-Dinh N."/>
            <person name="Elbourne L.D.H."/>
            <person name="Paulsen I.T."/>
            <person name="Midgley D.J."/>
        </authorList>
    </citation>
    <scope>NUCLEOTIDE SEQUENCE [LARGE SCALE GENOMIC DNA]</scope>
    <source>
        <strain evidence="6">Maddingley MBC34</strain>
    </source>
</reference>
<sequence>MSNTAPERSEQELEDAARMFKALSNPHRLRIFKTLSTCWAGQVVTGPAENFSNCQREFAERLGLAPSTVSHHFKELRQAGLIHMKRDGKDMLFWVDDNAVKTLRALLDG</sequence>
<dbReference type="InterPro" id="IPR011991">
    <property type="entry name" value="ArsR-like_HTH"/>
</dbReference>
<evidence type="ECO:0000313" key="5">
    <source>
        <dbReference type="EMBL" id="EKO39591.1"/>
    </source>
</evidence>